<dbReference type="Proteomes" id="UP000010366">
    <property type="component" value="Plasmid pCHA6605.01"/>
</dbReference>
<dbReference type="HOGENOM" id="CLU_2715028_0_0_3"/>
<evidence type="ECO:0000313" key="2">
    <source>
        <dbReference type="Proteomes" id="UP000010366"/>
    </source>
</evidence>
<reference evidence="1 2" key="1">
    <citation type="submission" date="2012-05" db="EMBL/GenBank/DDBJ databases">
        <title>Noncontiguous Finished plasmid 1 of genome of Chamaesiphon sp. PCC 6605.</title>
        <authorList>
            <consortium name="US DOE Joint Genome Institute"/>
            <person name="Gugger M."/>
            <person name="Coursin T."/>
            <person name="Rippka R."/>
            <person name="Tandeau De Marsac N."/>
            <person name="Huntemann M."/>
            <person name="Wei C.-L."/>
            <person name="Han J."/>
            <person name="Detter J.C."/>
            <person name="Han C."/>
            <person name="Tapia R."/>
            <person name="Chen A."/>
            <person name="Kyrpides N."/>
            <person name="Mavromatis K."/>
            <person name="Markowitz V."/>
            <person name="Szeto E."/>
            <person name="Ivanova N."/>
            <person name="Pagani I."/>
            <person name="Pati A."/>
            <person name="Goodwin L."/>
            <person name="Nordberg H.P."/>
            <person name="Cantor M.N."/>
            <person name="Hua S.X."/>
            <person name="Woyke T."/>
            <person name="Kerfeld C.A."/>
        </authorList>
    </citation>
    <scope>NUCLEOTIDE SEQUENCE [LARGE SCALE GENOMIC DNA]</scope>
    <source>
        <strain evidence="2">ATCC 27169 / PCC 6605</strain>
        <plasmid evidence="2">Plasmid pCHA6605.01</plasmid>
    </source>
</reference>
<name>K9URB4_CHAP6</name>
<proteinExistence type="predicted"/>
<sequence length="72" mass="8548">MSKDRYILTIDSPIELELFPDIIPIWSNIWKLSEDRASLEKYLESINEILDFEPIFFQISPRFSGNRQEVSL</sequence>
<geneLocation type="plasmid" evidence="1 2">
    <name>pCHA6605.01</name>
</geneLocation>
<keyword evidence="1" id="KW-0614">Plasmid</keyword>
<evidence type="ECO:0000313" key="1">
    <source>
        <dbReference type="EMBL" id="AFY97001.1"/>
    </source>
</evidence>
<accession>K9URB4</accession>
<organism evidence="1 2">
    <name type="scientific">Chamaesiphon minutus (strain ATCC 27169 / PCC 6605)</name>
    <dbReference type="NCBI Taxonomy" id="1173020"/>
    <lineage>
        <taxon>Bacteria</taxon>
        <taxon>Bacillati</taxon>
        <taxon>Cyanobacteriota</taxon>
        <taxon>Cyanophyceae</taxon>
        <taxon>Gomontiellales</taxon>
        <taxon>Chamaesiphonaceae</taxon>
        <taxon>Chamaesiphon</taxon>
    </lineage>
</organism>
<gene>
    <name evidence="1" type="ORF">Cha6605_6171</name>
</gene>
<protein>
    <submittedName>
        <fullName evidence="1">Uncharacterized protein</fullName>
    </submittedName>
</protein>
<dbReference type="KEGG" id="cmp:Cha6605_6171"/>
<keyword evidence="2" id="KW-1185">Reference proteome</keyword>
<dbReference type="AlphaFoldDB" id="K9URB4"/>
<dbReference type="EMBL" id="CP003601">
    <property type="protein sequence ID" value="AFY97001.1"/>
    <property type="molecule type" value="Genomic_DNA"/>
</dbReference>
<dbReference type="RefSeq" id="WP_015328886.1">
    <property type="nucleotide sequence ID" value="NC_020053.1"/>
</dbReference>